<organism evidence="1 2">
    <name type="scientific">Cichorium intybus</name>
    <name type="common">Chicory</name>
    <dbReference type="NCBI Taxonomy" id="13427"/>
    <lineage>
        <taxon>Eukaryota</taxon>
        <taxon>Viridiplantae</taxon>
        <taxon>Streptophyta</taxon>
        <taxon>Embryophyta</taxon>
        <taxon>Tracheophyta</taxon>
        <taxon>Spermatophyta</taxon>
        <taxon>Magnoliopsida</taxon>
        <taxon>eudicotyledons</taxon>
        <taxon>Gunneridae</taxon>
        <taxon>Pentapetalae</taxon>
        <taxon>asterids</taxon>
        <taxon>campanulids</taxon>
        <taxon>Asterales</taxon>
        <taxon>Asteraceae</taxon>
        <taxon>Cichorioideae</taxon>
        <taxon>Cichorieae</taxon>
        <taxon>Cichoriinae</taxon>
        <taxon>Cichorium</taxon>
    </lineage>
</organism>
<sequence length="2050" mass="236984">MINQLKEMFQQLARTERFETVRAFHACKMEDGQSVSSYVLKMKSHIDHLARLGVVMPEELATDMILNSLTKSFDPFVAQRELDPNTPTNSKGKGKAKAFKGKGKKVVQPSHPPKKKAKVAKEDTCFECGKAGHWKRNCPTYLAELKKKKAGEGTSGIYVIDLELYNLSPNTWVFDTGCGTHICNMLQGFKRSRRLKANEVVLRVGNNARVAVDSIGSFNLLLPNGLCMTLLNVYYVPSLTRNIISVAKLRQCGFDLSFNNDDICVYKNNVFYFEARPLNGIYEVNLDEKTNHGSLYHTFTKKPKFDLSQTYLWHCRLGHINKNRISQLQKSGLLKANENDSFDICESCLHGKMTKAPFSGTNERAKDLLGIIHTDVCGPFKPMTRYGERYFITFTDDFSRFGYVYLIKHKHEAFEMFKTFQSEVENQLNKTIKVLRSDRGGEYLSTNFMDHLKTCGIVSQLTPPGTPQHNGVSERRNRTLLDMVRSMMSRSTLPLSFWGYALQTAARLLNMAPTKKVDKTPYEIWHGRVPSLSYLKVWGCEAYVRQEASNKLEPRSTKCIFVGYPKDCLGYYFYNPIENKIFISRKAEFLENKFLTEEASGRFVELEELQEPQPDTQEVESSIQQEIVEPEQTVDQEQVVTQGVRKSGRVRIEPERYGYLLMEEECYTIDSDEPVNYQSAISDPESDKWLEAMNTEMQSMHDNQVWNLVNLPTNCKTVGNKWVFKKKIDVDGNVHTFKARLVAKGYSQTHGIDYDETFSPVAMIKSIRVLFAIAAYYDYEIWQMDVKTAFLNGHLLEDVYMDQPEGFVDPKHPNKVCKLKRSIYGLKQASRTWNIRFDEKITSFGFIKNEDDSCVYKKASGSIVIILVLYVDDILLFGNDIPTLKGVKAFLESCFSMKDLGEAAYVLGIKIYRDRSKRLIGLSQSVYIDKILKRFKMQDSKRGFLPMPHGTILSKSQCPNTRTELERMKHVPYASAIGSIMYVMLCTRPDVSCALSMTSRYQQNPGEAHWTAVKNILKYLRRTKDMFLVYGGLEESLKVKGYTDASFQTDRDDSKSQSGYVFILNGGAVSWKSSKQEVIAQSTTESEYVAASEAAQEAVWMRKFIEDLGVVPSIRDPIEIFCDNLGAIAQAKEPRLHQKTKHIHRRLLLFEHDPLENGICVHDFMLPLQTLVFETNYMNIDFQQLVPGVKPIARAPYRLAPSEMEELKKKLQELLDRGFIHPSSSPWGAPILFVRKKDGSMRMCIDYRELNKITVKNRYPLPRIDDLFDQLEGAEYFSKIDLRSVYHQLRVRESDVLKTAFRTRYGHYEFLVMPFGLTNAPAAFMDLMNRVCHPFLDKFVIVFIDDILIYSKSLEEHKQHLQLILNLLRKEKLYAKFSKCEFWMQEIQFLGHVINREGVKVDPAKIEAVMSWAPPKNPTEVRSFLGLAGYYRRFIEKFSSIALPLTKLTRKTEKFIWAEAQQEAFEKLRQALCEAPVLALPQGVEDFVLFTDASLIGLRCVLMQRGRVIAYSSRQLKPHEQTYPVHDLELAAIVFSLKIWRHYLYGVKFQIYSDHKSLKYLFDQKELNMRQQRWMNLLKDYECEILYHPGKANVVADALSRKEPPIRVVSARMGVVSKLPEMIQRAQREANDMKSERMIGYVDKLVENAQGVKTFQGRVWVPRHGETRQLLLEDAHCTRYSIHPGSTKMYRSLKPFYWWPGIKRDVGRYVEKCLTCLQVKANHQRPYGLVQPLPVPMKKWDEISMDFITKLPRTPRGFDSIWVIVDRLTKSAQFIPIREDYQASKLAEIYLREVMRRHEVPTSIVSDRDSHFTSHFWKSFQKHLGTKALMSTAYHPQTDGQTERTIQTLEDMLRASVIEFGGSWDDHLPLAEFTYNNSYHSSIQMAPFEALYGSMCRTPSCWTEAGEKPLAGPEIITETEAKIKSIREHMRVAQQRQKQYADKRRKPLEFQIGDMGIHNVFHISHLRKTLYDESARVPLKEVQLDRKLQYQEQPEKILDKKIKKLRNKEIVIVKVQWRYHRGTDVTWEAEEEMRAKYPFLFSRDSEDGIF</sequence>
<keyword evidence="2" id="KW-1185">Reference proteome</keyword>
<gene>
    <name evidence="1" type="ORF">L2E82_44105</name>
</gene>
<reference evidence="2" key="1">
    <citation type="journal article" date="2022" name="Mol. Ecol. Resour.">
        <title>The genomes of chicory, endive, great burdock and yacon provide insights into Asteraceae palaeo-polyploidization history and plant inulin production.</title>
        <authorList>
            <person name="Fan W."/>
            <person name="Wang S."/>
            <person name="Wang H."/>
            <person name="Wang A."/>
            <person name="Jiang F."/>
            <person name="Liu H."/>
            <person name="Zhao H."/>
            <person name="Xu D."/>
            <person name="Zhang Y."/>
        </authorList>
    </citation>
    <scope>NUCLEOTIDE SEQUENCE [LARGE SCALE GENOMIC DNA]</scope>
    <source>
        <strain evidence="2">cv. Punajuju</strain>
    </source>
</reference>
<evidence type="ECO:0000313" key="1">
    <source>
        <dbReference type="EMBL" id="KAI3699675.1"/>
    </source>
</evidence>
<protein>
    <submittedName>
        <fullName evidence="1">Uncharacterized protein</fullName>
    </submittedName>
</protein>
<reference evidence="1 2" key="2">
    <citation type="journal article" date="2022" name="Mol. Ecol. Resour.">
        <title>The genomes of chicory, endive, great burdock and yacon provide insights into Asteraceae paleo-polyploidization history and plant inulin production.</title>
        <authorList>
            <person name="Fan W."/>
            <person name="Wang S."/>
            <person name="Wang H."/>
            <person name="Wang A."/>
            <person name="Jiang F."/>
            <person name="Liu H."/>
            <person name="Zhao H."/>
            <person name="Xu D."/>
            <person name="Zhang Y."/>
        </authorList>
    </citation>
    <scope>NUCLEOTIDE SEQUENCE [LARGE SCALE GENOMIC DNA]</scope>
    <source>
        <strain evidence="2">cv. Punajuju</strain>
        <tissue evidence="1">Leaves</tissue>
    </source>
</reference>
<evidence type="ECO:0000313" key="2">
    <source>
        <dbReference type="Proteomes" id="UP001055811"/>
    </source>
</evidence>
<name>A0ACB8ZQP9_CICIN</name>
<proteinExistence type="predicted"/>
<comment type="caution">
    <text evidence="1">The sequence shown here is derived from an EMBL/GenBank/DDBJ whole genome shotgun (WGS) entry which is preliminary data.</text>
</comment>
<dbReference type="Proteomes" id="UP001055811">
    <property type="component" value="Linkage Group LG08"/>
</dbReference>
<dbReference type="EMBL" id="CM042016">
    <property type="protein sequence ID" value="KAI3699675.1"/>
    <property type="molecule type" value="Genomic_DNA"/>
</dbReference>
<accession>A0ACB8ZQP9</accession>